<organism evidence="2 3">
    <name type="scientific">Stigmatella aurantiaca (strain DW4/3-1)</name>
    <dbReference type="NCBI Taxonomy" id="378806"/>
    <lineage>
        <taxon>Bacteria</taxon>
        <taxon>Pseudomonadati</taxon>
        <taxon>Myxococcota</taxon>
        <taxon>Myxococcia</taxon>
        <taxon>Myxococcales</taxon>
        <taxon>Cystobacterineae</taxon>
        <taxon>Archangiaceae</taxon>
        <taxon>Stigmatella</taxon>
    </lineage>
</organism>
<evidence type="ECO:0008006" key="4">
    <source>
        <dbReference type="Google" id="ProtNLM"/>
    </source>
</evidence>
<dbReference type="Gene3D" id="3.30.530.20">
    <property type="match status" value="1"/>
</dbReference>
<protein>
    <recommendedName>
        <fullName evidence="4">Polyketide cyclase / dehydrase and lipid transport</fullName>
    </recommendedName>
</protein>
<dbReference type="InterPro" id="IPR019587">
    <property type="entry name" value="Polyketide_cyclase/dehydratase"/>
</dbReference>
<evidence type="ECO:0000313" key="2">
    <source>
        <dbReference type="EMBL" id="EAU66926.1"/>
    </source>
</evidence>
<accession>Q093K3</accession>
<reference evidence="2 3" key="1">
    <citation type="submission" date="2006-04" db="EMBL/GenBank/DDBJ databases">
        <authorList>
            <person name="Nierman W.C."/>
        </authorList>
    </citation>
    <scope>NUCLEOTIDE SEQUENCE [LARGE SCALE GENOMIC DNA]</scope>
    <source>
        <strain evidence="2 3">DW4/3-1</strain>
    </source>
</reference>
<dbReference type="Proteomes" id="UP000032702">
    <property type="component" value="Unassembled WGS sequence"/>
</dbReference>
<dbReference type="AlphaFoldDB" id="Q093K3"/>
<proteinExistence type="predicted"/>
<evidence type="ECO:0000256" key="1">
    <source>
        <dbReference type="SAM" id="Phobius"/>
    </source>
</evidence>
<sequence length="229" mass="25107">MFGADHPAGRRLVEPVLLSRSPRGLVSHLILVRVGRSTARCGLKRILWVGVLILVAAVGITALVAPKEVRLHSAIRIERPPEQVYDFVTSLEAPAKTFSGHGRIPGVVKTEVVGGGPLREGVTARVHSSDGAVMERLITIMDRPRHHEYRLASGFKPPIKYLLKSGRGEWTFQPAPEGGTQVEWIYVFELTSPVIYPLASPLLNGMFAEAMVKCLARTKECLVDEASCR</sequence>
<gene>
    <name evidence="2" type="ORF">STIAU_0098</name>
</gene>
<comment type="caution">
    <text evidence="2">The sequence shown here is derived from an EMBL/GenBank/DDBJ whole genome shotgun (WGS) entry which is preliminary data.</text>
</comment>
<dbReference type="Pfam" id="PF10604">
    <property type="entry name" value="Polyketide_cyc2"/>
    <property type="match status" value="1"/>
</dbReference>
<dbReference type="InterPro" id="IPR023393">
    <property type="entry name" value="START-like_dom_sf"/>
</dbReference>
<keyword evidence="1" id="KW-0812">Transmembrane</keyword>
<keyword evidence="1" id="KW-1133">Transmembrane helix</keyword>
<dbReference type="SUPFAM" id="SSF55961">
    <property type="entry name" value="Bet v1-like"/>
    <property type="match status" value="1"/>
</dbReference>
<dbReference type="PATRIC" id="fig|378806.16.peg.6116"/>
<feature type="transmembrane region" description="Helical" evidence="1">
    <location>
        <begin position="46"/>
        <end position="65"/>
    </location>
</feature>
<name>Q093K3_STIAD</name>
<keyword evidence="1" id="KW-0472">Membrane</keyword>
<evidence type="ECO:0000313" key="3">
    <source>
        <dbReference type="Proteomes" id="UP000032702"/>
    </source>
</evidence>
<dbReference type="CDD" id="cd07821">
    <property type="entry name" value="PYR_PYL_RCAR_like"/>
    <property type="match status" value="1"/>
</dbReference>
<dbReference type="EMBL" id="AAMD01000044">
    <property type="protein sequence ID" value="EAU66926.1"/>
    <property type="molecule type" value="Genomic_DNA"/>
</dbReference>